<reference evidence="1" key="1">
    <citation type="submission" date="2021-05" db="EMBL/GenBank/DDBJ databases">
        <authorList>
            <person name="Scholz U."/>
            <person name="Mascher M."/>
            <person name="Fiebig A."/>
        </authorList>
    </citation>
    <scope>NUCLEOTIDE SEQUENCE [LARGE SCALE GENOMIC DNA]</scope>
</reference>
<accession>A0ACD5Z9W7</accession>
<evidence type="ECO:0000313" key="2">
    <source>
        <dbReference type="Proteomes" id="UP001732700"/>
    </source>
</evidence>
<sequence>MAQMTASWAEIVAIAAAALLILVVPLLPAGGAAAGDPVMPIGMPNCPTSCGGVEVPYPFGIGPDARCYLPGFNLTCDTSRPGDARLLLDADGTVQVLEIPDVQYPFLRAQHNGDVKIDFHGDVIGNGTFINHVVRRDGPYMLERGSELILTGCNVQATMKDGNITVASCTSLCQFRDNYNNDNDDGDDDDAETPTPPYIELSHVVAQCSGSSTGCCRADIVAPGDYDSQVHTSGRYDVHLRWFGWNRSADLEVLPVRVFVAQYGWFDNSSVYTDLLQTRRAPSEDTMAVPFVLDWEAVGHPSSSSVCKSNHSKRSDGTRRGAYTCTCKDGYEGNPYLIDGCKGIISVIDLVV</sequence>
<evidence type="ECO:0000313" key="1">
    <source>
        <dbReference type="EnsemblPlants" id="AVESA.00010b.r2.6CG1120730.1.CDS.1"/>
    </source>
</evidence>
<dbReference type="EnsemblPlants" id="AVESA.00010b.r2.6CG1120730.1">
    <property type="protein sequence ID" value="AVESA.00010b.r2.6CG1120730.1.CDS.1"/>
    <property type="gene ID" value="AVESA.00010b.r2.6CG1120730"/>
</dbReference>
<organism evidence="1 2">
    <name type="scientific">Avena sativa</name>
    <name type="common">Oat</name>
    <dbReference type="NCBI Taxonomy" id="4498"/>
    <lineage>
        <taxon>Eukaryota</taxon>
        <taxon>Viridiplantae</taxon>
        <taxon>Streptophyta</taxon>
        <taxon>Embryophyta</taxon>
        <taxon>Tracheophyta</taxon>
        <taxon>Spermatophyta</taxon>
        <taxon>Magnoliopsida</taxon>
        <taxon>Liliopsida</taxon>
        <taxon>Poales</taxon>
        <taxon>Poaceae</taxon>
        <taxon>BOP clade</taxon>
        <taxon>Pooideae</taxon>
        <taxon>Poodae</taxon>
        <taxon>Poeae</taxon>
        <taxon>Poeae Chloroplast Group 1 (Aveneae type)</taxon>
        <taxon>Aveninae</taxon>
        <taxon>Avena</taxon>
    </lineage>
</organism>
<name>A0ACD5Z9W7_AVESA</name>
<dbReference type="Proteomes" id="UP001732700">
    <property type="component" value="Chromosome 6C"/>
</dbReference>
<reference evidence="1" key="2">
    <citation type="submission" date="2025-09" db="UniProtKB">
        <authorList>
            <consortium name="EnsemblPlants"/>
        </authorList>
    </citation>
    <scope>IDENTIFICATION</scope>
</reference>
<keyword evidence="2" id="KW-1185">Reference proteome</keyword>
<proteinExistence type="predicted"/>
<protein>
    <submittedName>
        <fullName evidence="1">Uncharacterized protein</fullName>
    </submittedName>
</protein>